<sequence length="112" mass="12422">MTTVYALAVPARLSLDRFARQSNLHPVMVRRYVALGLLDCTRDAAGELWFSPAAVRRVARVQRLHTDLSLNYTAIGLVMDLLDRVDELESALRRSQARGYEPADPEVPGSAA</sequence>
<dbReference type="Pfam" id="PF13591">
    <property type="entry name" value="MerR_2"/>
    <property type="match status" value="1"/>
</dbReference>
<dbReference type="Gene3D" id="1.10.1660.10">
    <property type="match status" value="1"/>
</dbReference>
<feature type="region of interest" description="Disordered" evidence="1">
    <location>
        <begin position="93"/>
        <end position="112"/>
    </location>
</feature>
<keyword evidence="3" id="KW-1185">Reference proteome</keyword>
<dbReference type="InterPro" id="IPR009061">
    <property type="entry name" value="DNA-bd_dom_put_sf"/>
</dbReference>
<dbReference type="SUPFAM" id="SSF46955">
    <property type="entry name" value="Putative DNA-binding domain"/>
    <property type="match status" value="1"/>
</dbReference>
<gene>
    <name evidence="2" type="ORF">Cba03nite_17090</name>
</gene>
<evidence type="ECO:0008006" key="4">
    <source>
        <dbReference type="Google" id="ProtNLM"/>
    </source>
</evidence>
<dbReference type="AlphaFoldDB" id="A0A8J3NJE4"/>
<protein>
    <recommendedName>
        <fullName evidence="4">MerR family transcriptional regulator</fullName>
    </recommendedName>
</protein>
<reference evidence="2 3" key="1">
    <citation type="submission" date="2021-01" db="EMBL/GenBank/DDBJ databases">
        <title>Whole genome shotgun sequence of Catellatospora bangladeshensis NBRC 107357.</title>
        <authorList>
            <person name="Komaki H."/>
            <person name="Tamura T."/>
        </authorList>
    </citation>
    <scope>NUCLEOTIDE SEQUENCE [LARGE SCALE GENOMIC DNA]</scope>
    <source>
        <strain evidence="2 3">NBRC 107357</strain>
    </source>
</reference>
<evidence type="ECO:0000256" key="1">
    <source>
        <dbReference type="SAM" id="MobiDB-lite"/>
    </source>
</evidence>
<organism evidence="2 3">
    <name type="scientific">Catellatospora bangladeshensis</name>
    <dbReference type="NCBI Taxonomy" id="310355"/>
    <lineage>
        <taxon>Bacteria</taxon>
        <taxon>Bacillati</taxon>
        <taxon>Actinomycetota</taxon>
        <taxon>Actinomycetes</taxon>
        <taxon>Micromonosporales</taxon>
        <taxon>Micromonosporaceae</taxon>
        <taxon>Catellatospora</taxon>
    </lineage>
</organism>
<dbReference type="RefSeq" id="WP_203743823.1">
    <property type="nucleotide sequence ID" value="NZ_BONF01000009.1"/>
</dbReference>
<name>A0A8J3NJE4_9ACTN</name>
<dbReference type="EMBL" id="BONF01000009">
    <property type="protein sequence ID" value="GIF80360.1"/>
    <property type="molecule type" value="Genomic_DNA"/>
</dbReference>
<evidence type="ECO:0000313" key="2">
    <source>
        <dbReference type="EMBL" id="GIF80360.1"/>
    </source>
</evidence>
<accession>A0A8J3NJE4</accession>
<comment type="caution">
    <text evidence="2">The sequence shown here is derived from an EMBL/GenBank/DDBJ whole genome shotgun (WGS) entry which is preliminary data.</text>
</comment>
<proteinExistence type="predicted"/>
<dbReference type="Proteomes" id="UP000601223">
    <property type="component" value="Unassembled WGS sequence"/>
</dbReference>
<evidence type="ECO:0000313" key="3">
    <source>
        <dbReference type="Proteomes" id="UP000601223"/>
    </source>
</evidence>